<evidence type="ECO:0000313" key="4">
    <source>
        <dbReference type="EMBL" id="HIH70360.1"/>
    </source>
</evidence>
<evidence type="ECO:0000256" key="1">
    <source>
        <dbReference type="ARBA" id="ARBA00006964"/>
    </source>
</evidence>
<dbReference type="PANTHER" id="PTHR13799">
    <property type="entry name" value="NGG1 INTERACTING FACTOR 3"/>
    <property type="match status" value="1"/>
</dbReference>
<dbReference type="EMBL" id="DUIH01000023">
    <property type="protein sequence ID" value="HIH70360.1"/>
    <property type="molecule type" value="Genomic_DNA"/>
</dbReference>
<feature type="binding site" evidence="3">
    <location>
        <position position="66"/>
    </location>
    <ligand>
        <name>a divalent metal cation</name>
        <dbReference type="ChEBI" id="CHEBI:60240"/>
        <label>1</label>
    </ligand>
</feature>
<dbReference type="FunFam" id="3.40.1390.30:FF:000001">
    <property type="entry name" value="GTP cyclohydrolase 1 type 2"/>
    <property type="match status" value="1"/>
</dbReference>
<dbReference type="AlphaFoldDB" id="A0A832RU91"/>
<feature type="binding site" evidence="3">
    <location>
        <position position="103"/>
    </location>
    <ligand>
        <name>a divalent metal cation</name>
        <dbReference type="ChEBI" id="CHEBI:60240"/>
        <label>1</label>
    </ligand>
</feature>
<dbReference type="InterPro" id="IPR002678">
    <property type="entry name" value="DUF34/NIF3"/>
</dbReference>
<proteinExistence type="inferred from homology"/>
<sequence>MYRLSKVVSILEDIAPPELADPEDADRIGLVVDRRNNVSSAAVSLDPSDFAFEEAARLEVDLLICHHPMLFYPVSTLRWEVCERLKIALENEISVYVMHTNFDRAPEGTNDTLAQLLGLEEVERLDMGCVGEVEPCSAEEFAMLISERLGTHVQFVGKQDVERVMVVAGSGFHSALLDEARELGVDAYVSGELRHHIIRDYPGMALFDAGHYYTEAPAMRALCHRLPFECVFIEDDPHIRVQWWE</sequence>
<accession>A0A832RU91</accession>
<dbReference type="PANTHER" id="PTHR13799:SF14">
    <property type="entry name" value="GTP CYCLOHYDROLASE 1 TYPE 2 HOMOLOG"/>
    <property type="match status" value="1"/>
</dbReference>
<dbReference type="SUPFAM" id="SSF102705">
    <property type="entry name" value="NIF3 (NGG1p interacting factor 3)-like"/>
    <property type="match status" value="1"/>
</dbReference>
<dbReference type="RefSeq" id="WP_042686815.1">
    <property type="nucleotide sequence ID" value="NZ_DUIH01000023.1"/>
</dbReference>
<feature type="binding site" evidence="3">
    <location>
        <position position="211"/>
    </location>
    <ligand>
        <name>a divalent metal cation</name>
        <dbReference type="ChEBI" id="CHEBI:60240"/>
        <label>1</label>
    </ligand>
</feature>
<organism evidence="4 5">
    <name type="scientific">Methermicoccus shengliensis</name>
    <dbReference type="NCBI Taxonomy" id="660064"/>
    <lineage>
        <taxon>Archaea</taxon>
        <taxon>Methanobacteriati</taxon>
        <taxon>Methanobacteriota</taxon>
        <taxon>Stenosarchaea group</taxon>
        <taxon>Methanomicrobia</taxon>
        <taxon>Methanosarcinales</taxon>
        <taxon>Methermicoccaceae</taxon>
        <taxon>Methermicoccus</taxon>
    </lineage>
</organism>
<name>A0A832RU91_9EURY</name>
<comment type="similarity">
    <text evidence="1">Belongs to the GTP cyclohydrolase I type 2/NIF3 family.</text>
</comment>
<dbReference type="InterPro" id="IPR036069">
    <property type="entry name" value="DUF34/NIF3_sf"/>
</dbReference>
<evidence type="ECO:0000313" key="5">
    <source>
        <dbReference type="Proteomes" id="UP000600363"/>
    </source>
</evidence>
<evidence type="ECO:0000256" key="3">
    <source>
        <dbReference type="PIRSR" id="PIRSR602678-1"/>
    </source>
</evidence>
<dbReference type="GO" id="GO:0046872">
    <property type="term" value="F:metal ion binding"/>
    <property type="evidence" value="ECO:0007669"/>
    <property type="project" value="UniProtKB-KW"/>
</dbReference>
<dbReference type="NCBIfam" id="TIGR00486">
    <property type="entry name" value="YbgI_SA1388"/>
    <property type="match status" value="1"/>
</dbReference>
<dbReference type="Proteomes" id="UP000600363">
    <property type="component" value="Unassembled WGS sequence"/>
</dbReference>
<reference evidence="4" key="1">
    <citation type="journal article" date="2020" name="bioRxiv">
        <title>A rank-normalized archaeal taxonomy based on genome phylogeny resolves widespread incomplete and uneven classifications.</title>
        <authorList>
            <person name="Rinke C."/>
            <person name="Chuvochina M."/>
            <person name="Mussig A.J."/>
            <person name="Chaumeil P.-A."/>
            <person name="Waite D.W."/>
            <person name="Whitman W.B."/>
            <person name="Parks D.H."/>
            <person name="Hugenholtz P."/>
        </authorList>
    </citation>
    <scope>NUCLEOTIDE SEQUENCE</scope>
    <source>
        <strain evidence="4">UBA12518</strain>
    </source>
</reference>
<dbReference type="Gene3D" id="3.40.1390.30">
    <property type="entry name" value="NIF3 (NGG1p interacting factor 3)-like"/>
    <property type="match status" value="2"/>
</dbReference>
<dbReference type="GO" id="GO:0005737">
    <property type="term" value="C:cytoplasm"/>
    <property type="evidence" value="ECO:0007669"/>
    <property type="project" value="TreeGrafter"/>
</dbReference>
<comment type="caution">
    <text evidence="4">The sequence shown here is derived from an EMBL/GenBank/DDBJ whole genome shotgun (WGS) entry which is preliminary data.</text>
</comment>
<feature type="binding site" evidence="3">
    <location>
        <position position="215"/>
    </location>
    <ligand>
        <name>a divalent metal cation</name>
        <dbReference type="ChEBI" id="CHEBI:60240"/>
        <label>2</label>
    </ligand>
</feature>
<feature type="binding site" evidence="3">
    <location>
        <position position="67"/>
    </location>
    <ligand>
        <name>a divalent metal cation</name>
        <dbReference type="ChEBI" id="CHEBI:60240"/>
        <label>1</label>
    </ligand>
</feature>
<evidence type="ECO:0000256" key="2">
    <source>
        <dbReference type="ARBA" id="ARBA00022723"/>
    </source>
</evidence>
<gene>
    <name evidence="4" type="ORF">HA299_07135</name>
</gene>
<dbReference type="Pfam" id="PF01784">
    <property type="entry name" value="DUF34_NIF3"/>
    <property type="match status" value="1"/>
</dbReference>
<keyword evidence="2 3" id="KW-0479">Metal-binding</keyword>
<protein>
    <submittedName>
        <fullName evidence="4">Nif3-like dinuclear metal center hexameric protein</fullName>
    </submittedName>
</protein>